<organism evidence="2 3">
    <name type="scientific">Shewanella psychrophila</name>
    <dbReference type="NCBI Taxonomy" id="225848"/>
    <lineage>
        <taxon>Bacteria</taxon>
        <taxon>Pseudomonadati</taxon>
        <taxon>Pseudomonadota</taxon>
        <taxon>Gammaproteobacteria</taxon>
        <taxon>Alteromonadales</taxon>
        <taxon>Shewanellaceae</taxon>
        <taxon>Shewanella</taxon>
    </lineage>
</organism>
<proteinExistence type="predicted"/>
<dbReference type="RefSeq" id="WP_077753810.1">
    <property type="nucleotide sequence ID" value="NZ_CP014782.1"/>
</dbReference>
<dbReference type="AlphaFoldDB" id="A0A1S6HTI8"/>
<keyword evidence="1" id="KW-0732">Signal</keyword>
<evidence type="ECO:0008006" key="4">
    <source>
        <dbReference type="Google" id="ProtNLM"/>
    </source>
</evidence>
<name>A0A1S6HTI8_9GAMM</name>
<dbReference type="EMBL" id="CP014782">
    <property type="protein sequence ID" value="AQS38829.1"/>
    <property type="molecule type" value="Genomic_DNA"/>
</dbReference>
<evidence type="ECO:0000313" key="2">
    <source>
        <dbReference type="EMBL" id="AQS38829.1"/>
    </source>
</evidence>
<dbReference type="KEGG" id="spsw:Sps_03711"/>
<feature type="signal peptide" evidence="1">
    <location>
        <begin position="1"/>
        <end position="25"/>
    </location>
</feature>
<reference evidence="2 3" key="1">
    <citation type="submission" date="2016-03" db="EMBL/GenBank/DDBJ databases">
        <title>Complete genome sequence of Shewanella psychrophila WP2, a deep sea bacterium isolated from west Pacific sediment.</title>
        <authorList>
            <person name="Xu G."/>
            <person name="Jian H."/>
        </authorList>
    </citation>
    <scope>NUCLEOTIDE SEQUENCE [LARGE SCALE GENOMIC DNA]</scope>
    <source>
        <strain evidence="2 3">WP2</strain>
    </source>
</reference>
<dbReference type="Proteomes" id="UP000189545">
    <property type="component" value="Chromosome"/>
</dbReference>
<accession>A0A1S6HTI8</accession>
<gene>
    <name evidence="2" type="ORF">Sps_03711</name>
</gene>
<sequence length="169" mass="18898">MMIAYKKPLLIVLCISSSLSFSINAKQIVASGSQLEVSALSTENKFDEAIVTITGPNGFEKQIRVDANNSELDIEQLGIVKDGNYSYQVEYSQWGEVEIVNDRKTGRQGATRNLGKVETKSGYFNVRDSEFVQEADYEGEQGQETKADQMLEQIVDKNNFEIVDEQLAK</sequence>
<feature type="chain" id="PRO_5012390702" description="Curlin associated repeat-containing protein" evidence="1">
    <location>
        <begin position="26"/>
        <end position="169"/>
    </location>
</feature>
<keyword evidence="3" id="KW-1185">Reference proteome</keyword>
<evidence type="ECO:0000256" key="1">
    <source>
        <dbReference type="SAM" id="SignalP"/>
    </source>
</evidence>
<dbReference type="OrthoDB" id="6267111at2"/>
<evidence type="ECO:0000313" key="3">
    <source>
        <dbReference type="Proteomes" id="UP000189545"/>
    </source>
</evidence>
<protein>
    <recommendedName>
        <fullName evidence="4">Curlin associated repeat-containing protein</fullName>
    </recommendedName>
</protein>